<dbReference type="EMBL" id="MCOK01000001">
    <property type="protein sequence ID" value="OOC53180.1"/>
    <property type="molecule type" value="Genomic_DNA"/>
</dbReference>
<organism evidence="2 3">
    <name type="scientific">Nocardiopsis sinuspersici</name>
    <dbReference type="NCBI Taxonomy" id="501010"/>
    <lineage>
        <taxon>Bacteria</taxon>
        <taxon>Bacillati</taxon>
        <taxon>Actinomycetota</taxon>
        <taxon>Actinomycetes</taxon>
        <taxon>Streptosporangiales</taxon>
        <taxon>Nocardiopsidaceae</taxon>
        <taxon>Nocardiopsis</taxon>
    </lineage>
</organism>
<sequence length="277" mass="30898">MAKHKIRPNAREWGTELKVLRARAGRTQKSLAAPLNCSDTLISGFESGTHWPSREMAVELDVLVAGEGTLVRLWDRLNSKQAYPAWAGDLVKAEPMATVMRKFEATVIPGLLQTEDYARSLVVANNGLAPFRDIEELVSGRMERQRLWDLPDPPRMVVVLNEAVLLASIGGPQVLSEQITKLIDMVETKRIRIHVVPLDTSGPPAVMPFTLLSFEDQSDTLYLEDALSGRMVTEQDDVARMDTLFSDLLGVALSPEKSLKVLHQHRRKHDDEVEALT</sequence>
<protein>
    <recommendedName>
        <fullName evidence="1">DUF5753 domain-containing protein</fullName>
    </recommendedName>
</protein>
<gene>
    <name evidence="2" type="ORF">NOSIN_04545</name>
</gene>
<dbReference type="OrthoDB" id="2897536at2"/>
<comment type="caution">
    <text evidence="2">The sequence shown here is derived from an EMBL/GenBank/DDBJ whole genome shotgun (WGS) entry which is preliminary data.</text>
</comment>
<dbReference type="Gene3D" id="1.10.260.40">
    <property type="entry name" value="lambda repressor-like DNA-binding domains"/>
    <property type="match status" value="1"/>
</dbReference>
<evidence type="ECO:0000313" key="3">
    <source>
        <dbReference type="Proteomes" id="UP000189004"/>
    </source>
</evidence>
<dbReference type="SUPFAM" id="SSF47413">
    <property type="entry name" value="lambda repressor-like DNA-binding domains"/>
    <property type="match status" value="1"/>
</dbReference>
<dbReference type="InterPro" id="IPR010982">
    <property type="entry name" value="Lambda_DNA-bd_dom_sf"/>
</dbReference>
<dbReference type="Proteomes" id="UP000189004">
    <property type="component" value="Unassembled WGS sequence"/>
</dbReference>
<dbReference type="Pfam" id="PF19054">
    <property type="entry name" value="DUF5753"/>
    <property type="match status" value="1"/>
</dbReference>
<dbReference type="RefSeq" id="WP_077689535.1">
    <property type="nucleotide sequence ID" value="NZ_MCOK01000001.1"/>
</dbReference>
<dbReference type="InterPro" id="IPR001387">
    <property type="entry name" value="Cro/C1-type_HTH"/>
</dbReference>
<name>A0A1V3BYH5_9ACTN</name>
<feature type="domain" description="DUF5753" evidence="1">
    <location>
        <begin position="89"/>
        <end position="263"/>
    </location>
</feature>
<dbReference type="STRING" id="501010.NOSIN_04545"/>
<reference evidence="3" key="1">
    <citation type="submission" date="2016-08" db="EMBL/GenBank/DDBJ databases">
        <authorList>
            <person name="Tokovenko B."/>
            <person name="Kalinowski J."/>
        </authorList>
    </citation>
    <scope>NUCLEOTIDE SEQUENCE [LARGE SCALE GENOMIC DNA]</scope>
    <source>
        <strain evidence="3">UTMC102</strain>
    </source>
</reference>
<keyword evidence="3" id="KW-1185">Reference proteome</keyword>
<dbReference type="Pfam" id="PF13560">
    <property type="entry name" value="HTH_31"/>
    <property type="match status" value="1"/>
</dbReference>
<proteinExistence type="predicted"/>
<dbReference type="AlphaFoldDB" id="A0A1V3BYH5"/>
<dbReference type="GO" id="GO:0003677">
    <property type="term" value="F:DNA binding"/>
    <property type="evidence" value="ECO:0007669"/>
    <property type="project" value="InterPro"/>
</dbReference>
<accession>A0A1V3BYH5</accession>
<evidence type="ECO:0000259" key="1">
    <source>
        <dbReference type="Pfam" id="PF19054"/>
    </source>
</evidence>
<dbReference type="InterPro" id="IPR043917">
    <property type="entry name" value="DUF5753"/>
</dbReference>
<evidence type="ECO:0000313" key="2">
    <source>
        <dbReference type="EMBL" id="OOC53180.1"/>
    </source>
</evidence>
<dbReference type="CDD" id="cd00093">
    <property type="entry name" value="HTH_XRE"/>
    <property type="match status" value="1"/>
</dbReference>